<organism evidence="2">
    <name type="scientific">viral metagenome</name>
    <dbReference type="NCBI Taxonomy" id="1070528"/>
    <lineage>
        <taxon>unclassified sequences</taxon>
        <taxon>metagenomes</taxon>
        <taxon>organismal metagenomes</taxon>
    </lineage>
</organism>
<keyword evidence="1" id="KW-0812">Transmembrane</keyword>
<feature type="transmembrane region" description="Helical" evidence="1">
    <location>
        <begin position="9"/>
        <end position="29"/>
    </location>
</feature>
<accession>A0A6C0JL53</accession>
<dbReference type="EMBL" id="MN740401">
    <property type="protein sequence ID" value="QHU04548.1"/>
    <property type="molecule type" value="Genomic_DNA"/>
</dbReference>
<protein>
    <submittedName>
        <fullName evidence="2">Uncharacterized protein</fullName>
    </submittedName>
</protein>
<dbReference type="AlphaFoldDB" id="A0A6C0JL53"/>
<proteinExistence type="predicted"/>
<keyword evidence="1" id="KW-0472">Membrane</keyword>
<evidence type="ECO:0000256" key="1">
    <source>
        <dbReference type="SAM" id="Phobius"/>
    </source>
</evidence>
<name>A0A6C0JL53_9ZZZZ</name>
<evidence type="ECO:0000313" key="2">
    <source>
        <dbReference type="EMBL" id="QHU04548.1"/>
    </source>
</evidence>
<reference evidence="2" key="1">
    <citation type="journal article" date="2020" name="Nature">
        <title>Giant virus diversity and host interactions through global metagenomics.</title>
        <authorList>
            <person name="Schulz F."/>
            <person name="Roux S."/>
            <person name="Paez-Espino D."/>
            <person name="Jungbluth S."/>
            <person name="Walsh D.A."/>
            <person name="Denef V.J."/>
            <person name="McMahon K.D."/>
            <person name="Konstantinidis K.T."/>
            <person name="Eloe-Fadrosh E.A."/>
            <person name="Kyrpides N.C."/>
            <person name="Woyke T."/>
        </authorList>
    </citation>
    <scope>NUCLEOTIDE SEQUENCE</scope>
    <source>
        <strain evidence="2">GVMAG-M-3300027708-51</strain>
    </source>
</reference>
<sequence length="88" mass="9232">MRAKQMEEVYYYGMIVGVVVAVAAAMYYIDRRSKDEPMVFLDGAKIAAGAGTLAGGVVYALGGSEGTTAVTAPMVAAVQDMFVGKPEF</sequence>
<keyword evidence="1" id="KW-1133">Transmembrane helix</keyword>